<evidence type="ECO:0000256" key="3">
    <source>
        <dbReference type="ARBA" id="ARBA00023002"/>
    </source>
</evidence>
<reference evidence="4 5" key="1">
    <citation type="journal article" date="2020" name="ISME J.">
        <title>Uncovering the hidden diversity of litter-decomposition mechanisms in mushroom-forming fungi.</title>
        <authorList>
            <person name="Floudas D."/>
            <person name="Bentzer J."/>
            <person name="Ahren D."/>
            <person name="Johansson T."/>
            <person name="Persson P."/>
            <person name="Tunlid A."/>
        </authorList>
    </citation>
    <scope>NUCLEOTIDE SEQUENCE [LARGE SCALE GENOMIC DNA]</scope>
    <source>
        <strain evidence="4 5">CBS 291.85</strain>
    </source>
</reference>
<organism evidence="4 5">
    <name type="scientific">Tetrapyrgos nigripes</name>
    <dbReference type="NCBI Taxonomy" id="182062"/>
    <lineage>
        <taxon>Eukaryota</taxon>
        <taxon>Fungi</taxon>
        <taxon>Dikarya</taxon>
        <taxon>Basidiomycota</taxon>
        <taxon>Agaricomycotina</taxon>
        <taxon>Agaricomycetes</taxon>
        <taxon>Agaricomycetidae</taxon>
        <taxon>Agaricales</taxon>
        <taxon>Marasmiineae</taxon>
        <taxon>Marasmiaceae</taxon>
        <taxon>Tetrapyrgos</taxon>
    </lineage>
</organism>
<dbReference type="InterPro" id="IPR013785">
    <property type="entry name" value="Aldolase_TIM"/>
</dbReference>
<dbReference type="Gene3D" id="3.20.20.70">
    <property type="entry name" value="Aldolase class I"/>
    <property type="match status" value="1"/>
</dbReference>
<keyword evidence="1" id="KW-0285">Flavoprotein</keyword>
<evidence type="ECO:0000256" key="1">
    <source>
        <dbReference type="ARBA" id="ARBA00022630"/>
    </source>
</evidence>
<dbReference type="AlphaFoldDB" id="A0A8H5CUN8"/>
<dbReference type="Pfam" id="PF03060">
    <property type="entry name" value="NMO"/>
    <property type="match status" value="1"/>
</dbReference>
<accession>A0A8H5CUN8</accession>
<keyword evidence="2" id="KW-0288">FMN</keyword>
<dbReference type="InterPro" id="IPR004136">
    <property type="entry name" value="NMO"/>
</dbReference>
<keyword evidence="3" id="KW-0560">Oxidoreductase</keyword>
<dbReference type="PANTHER" id="PTHR32332">
    <property type="entry name" value="2-NITROPROPANE DIOXYGENASE"/>
    <property type="match status" value="1"/>
</dbReference>
<protein>
    <recommendedName>
        <fullName evidence="6">Nitronate monooxygenase</fullName>
    </recommendedName>
</protein>
<dbReference type="SUPFAM" id="SSF51412">
    <property type="entry name" value="Inosine monophosphate dehydrogenase (IMPDH)"/>
    <property type="match status" value="1"/>
</dbReference>
<gene>
    <name evidence="4" type="ORF">D9758_011253</name>
</gene>
<evidence type="ECO:0000313" key="5">
    <source>
        <dbReference type="Proteomes" id="UP000559256"/>
    </source>
</evidence>
<name>A0A8H5CUN8_9AGAR</name>
<dbReference type="GO" id="GO:0018580">
    <property type="term" value="F:nitronate monooxygenase activity"/>
    <property type="evidence" value="ECO:0007669"/>
    <property type="project" value="InterPro"/>
</dbReference>
<evidence type="ECO:0000313" key="4">
    <source>
        <dbReference type="EMBL" id="KAF5347401.1"/>
    </source>
</evidence>
<evidence type="ECO:0008006" key="6">
    <source>
        <dbReference type="Google" id="ProtNLM"/>
    </source>
</evidence>
<dbReference type="CDD" id="cd04730">
    <property type="entry name" value="NPD_like"/>
    <property type="match status" value="1"/>
</dbReference>
<dbReference type="Proteomes" id="UP000559256">
    <property type="component" value="Unassembled WGS sequence"/>
</dbReference>
<dbReference type="EMBL" id="JAACJM010000095">
    <property type="protein sequence ID" value="KAF5347401.1"/>
    <property type="molecule type" value="Genomic_DNA"/>
</dbReference>
<sequence length="345" mass="36503">MSTKITTRLTQLLNTRTPIISAPMAFAAGGELAGAVTGAGGFGLIGAGFLSSADLKAYLSIVRKTLNLPDGNPLPVGIGFVSWILAKTENSDDPRLPAILEEKPQAIWFAFGDDMGKYVTQVREYDSKREHKTIVFVMVNSVEEALRAADDWKVDVIVAQGIESGGHGGSEAPSLLTLLQAVINAIPPDGPVIVAAGGISTGSQIAASLTMGAAGVVLGTRFLFTHECLYSQDKKNAIIQAGLINSTRRGLVFDEVGRKMGWPDKIDGRALANNIVRDLDEGLGLEARQKRFDESAASGDTSRLVVFAGEGVSLTDHISSASDVIQQLHKEAVSALKSSFKLVDL</sequence>
<comment type="caution">
    <text evidence="4">The sequence shown here is derived from an EMBL/GenBank/DDBJ whole genome shotgun (WGS) entry which is preliminary data.</text>
</comment>
<evidence type="ECO:0000256" key="2">
    <source>
        <dbReference type="ARBA" id="ARBA00022643"/>
    </source>
</evidence>
<dbReference type="OrthoDB" id="2349068at2759"/>
<keyword evidence="5" id="KW-1185">Reference proteome</keyword>
<proteinExistence type="predicted"/>